<evidence type="ECO:0000313" key="1">
    <source>
        <dbReference type="EMBL" id="KAL2611127.1"/>
    </source>
</evidence>
<gene>
    <name evidence="1" type="ORF">R1flu_022819</name>
</gene>
<accession>A0ABD1XQE3</accession>
<sequence length="151" mass="16058">MVIRTSTNGATGIVPTFTAVCGAKRGHVLEWGTVRSRGGYVFRRGSTLLTQGHPCGEPERCSSRVDAVSASGTRCTGLLPLSEFGSTLRGPDAQEDSACYEVDRYSADHGKYDRASVVGLKPSSEASMLDLRCRCDSGRGGILRIDPCSVL</sequence>
<reference evidence="1 2" key="1">
    <citation type="submission" date="2024-09" db="EMBL/GenBank/DDBJ databases">
        <title>Chromosome-scale assembly of Riccia fluitans.</title>
        <authorList>
            <person name="Paukszto L."/>
            <person name="Sawicki J."/>
            <person name="Karawczyk K."/>
            <person name="Piernik-Szablinska J."/>
            <person name="Szczecinska M."/>
            <person name="Mazdziarz M."/>
        </authorList>
    </citation>
    <scope>NUCLEOTIDE SEQUENCE [LARGE SCALE GENOMIC DNA]</scope>
    <source>
        <strain evidence="1">Rf_01</strain>
        <tissue evidence="1">Aerial parts of the thallus</tissue>
    </source>
</reference>
<keyword evidence="2" id="KW-1185">Reference proteome</keyword>
<comment type="caution">
    <text evidence="1">The sequence shown here is derived from an EMBL/GenBank/DDBJ whole genome shotgun (WGS) entry which is preliminary data.</text>
</comment>
<dbReference type="EMBL" id="JBHFFA010000007">
    <property type="protein sequence ID" value="KAL2611127.1"/>
    <property type="molecule type" value="Genomic_DNA"/>
</dbReference>
<organism evidence="1 2">
    <name type="scientific">Riccia fluitans</name>
    <dbReference type="NCBI Taxonomy" id="41844"/>
    <lineage>
        <taxon>Eukaryota</taxon>
        <taxon>Viridiplantae</taxon>
        <taxon>Streptophyta</taxon>
        <taxon>Embryophyta</taxon>
        <taxon>Marchantiophyta</taxon>
        <taxon>Marchantiopsida</taxon>
        <taxon>Marchantiidae</taxon>
        <taxon>Marchantiales</taxon>
        <taxon>Ricciaceae</taxon>
        <taxon>Riccia</taxon>
    </lineage>
</organism>
<protein>
    <submittedName>
        <fullName evidence="1">Uncharacterized protein</fullName>
    </submittedName>
</protein>
<dbReference type="Proteomes" id="UP001605036">
    <property type="component" value="Unassembled WGS sequence"/>
</dbReference>
<name>A0ABD1XQE3_9MARC</name>
<dbReference type="AlphaFoldDB" id="A0ABD1XQE3"/>
<proteinExistence type="predicted"/>
<evidence type="ECO:0000313" key="2">
    <source>
        <dbReference type="Proteomes" id="UP001605036"/>
    </source>
</evidence>